<dbReference type="SUPFAM" id="SSF55811">
    <property type="entry name" value="Nudix"/>
    <property type="match status" value="1"/>
</dbReference>
<name>A0A6A8DCG3_9BACI</name>
<evidence type="ECO:0000256" key="1">
    <source>
        <dbReference type="ARBA" id="ARBA00005582"/>
    </source>
</evidence>
<dbReference type="SUPFAM" id="SSF46785">
    <property type="entry name" value="Winged helix' DNA-binding domain"/>
    <property type="match status" value="1"/>
</dbReference>
<comment type="caution">
    <text evidence="3">The sequence shown here is derived from an EMBL/GenBank/DDBJ whole genome shotgun (WGS) entry which is preliminary data.</text>
</comment>
<proteinExistence type="inferred from homology"/>
<accession>A0A6A8DCG3</accession>
<dbReference type="Proteomes" id="UP000799092">
    <property type="component" value="Unassembled WGS sequence"/>
</dbReference>
<dbReference type="InterPro" id="IPR036390">
    <property type="entry name" value="WH_DNA-bd_sf"/>
</dbReference>
<dbReference type="InterPro" id="IPR015797">
    <property type="entry name" value="NUDIX_hydrolase-like_dom_sf"/>
</dbReference>
<protein>
    <submittedName>
        <fullName evidence="3">NUDIX domain-containing protein</fullName>
    </submittedName>
</protein>
<dbReference type="PROSITE" id="PS51462">
    <property type="entry name" value="NUDIX"/>
    <property type="match status" value="1"/>
</dbReference>
<comment type="similarity">
    <text evidence="1">Belongs to the Nudix hydrolase family.</text>
</comment>
<dbReference type="AlphaFoldDB" id="A0A6A8DCG3"/>
<feature type="domain" description="Nudix hydrolase" evidence="2">
    <location>
        <begin position="14"/>
        <end position="168"/>
    </location>
</feature>
<organism evidence="3 4">
    <name type="scientific">Aquibacillus halophilus</name>
    <dbReference type="NCBI Taxonomy" id="930132"/>
    <lineage>
        <taxon>Bacteria</taxon>
        <taxon>Bacillati</taxon>
        <taxon>Bacillota</taxon>
        <taxon>Bacilli</taxon>
        <taxon>Bacillales</taxon>
        <taxon>Bacillaceae</taxon>
        <taxon>Aquibacillus</taxon>
    </lineage>
</organism>
<dbReference type="EMBL" id="WJNG01000008">
    <property type="protein sequence ID" value="MRH43338.1"/>
    <property type="molecule type" value="Genomic_DNA"/>
</dbReference>
<dbReference type="RefSeq" id="WP_338079390.1">
    <property type="nucleotide sequence ID" value="NZ_WJNG01000008.1"/>
</dbReference>
<dbReference type="Gene3D" id="3.90.79.10">
    <property type="entry name" value="Nucleoside Triphosphate Pyrophosphohydrolase"/>
    <property type="match status" value="1"/>
</dbReference>
<evidence type="ECO:0000313" key="4">
    <source>
        <dbReference type="Proteomes" id="UP000799092"/>
    </source>
</evidence>
<evidence type="ECO:0000259" key="2">
    <source>
        <dbReference type="PROSITE" id="PS51462"/>
    </source>
</evidence>
<gene>
    <name evidence="3" type="ORF">GH741_11675</name>
</gene>
<dbReference type="InterPro" id="IPR000086">
    <property type="entry name" value="NUDIX_hydrolase_dom"/>
</dbReference>
<dbReference type="PANTHER" id="PTHR43736">
    <property type="entry name" value="ADP-RIBOSE PYROPHOSPHATASE"/>
    <property type="match status" value="1"/>
</dbReference>
<reference evidence="3" key="1">
    <citation type="submission" date="2019-11" db="EMBL/GenBank/DDBJ databases">
        <authorList>
            <person name="Li J."/>
        </authorList>
    </citation>
    <scope>NUCLEOTIDE SEQUENCE</scope>
    <source>
        <strain evidence="3">B6B</strain>
    </source>
</reference>
<dbReference type="CDD" id="cd18873">
    <property type="entry name" value="NUDIX_NadM_like"/>
    <property type="match status" value="1"/>
</dbReference>
<dbReference type="InterPro" id="IPR036388">
    <property type="entry name" value="WH-like_DNA-bd_sf"/>
</dbReference>
<dbReference type="PANTHER" id="PTHR43736:SF1">
    <property type="entry name" value="DIHYDRONEOPTERIN TRIPHOSPHATE DIPHOSPHATASE"/>
    <property type="match status" value="1"/>
</dbReference>
<dbReference type="Pfam" id="PF00293">
    <property type="entry name" value="NUDIX"/>
    <property type="match status" value="1"/>
</dbReference>
<evidence type="ECO:0000313" key="3">
    <source>
        <dbReference type="EMBL" id="MRH43338.1"/>
    </source>
</evidence>
<keyword evidence="4" id="KW-1185">Reference proteome</keyword>
<sequence length="260" mass="29515">MVSREYNSKKFITPDGYASDIAVFTITSESNGQYKPPIKFLKIMLIKRSNQDHEGNPNIEAGKWALPGGFVRSNETAFQTAERKLYEETGVGGLRIKHFGVYDSPGRDDRGWILSNAHYVIANEEFLKNRKTTKDASDIQLLTIEDALEINLAFDHRKIIDDAIWFIKKDMALTTLAKHFLPKEFVLSELQGVLLTVLDDPSIKTDAAFFRKAPTLPFLEAVSENGKLKKSNRYSKTPAQLYRFNDFQPITSVYSKKLKG</sequence>
<dbReference type="Gene3D" id="1.10.10.10">
    <property type="entry name" value="Winged helix-like DNA-binding domain superfamily/Winged helix DNA-binding domain"/>
    <property type="match status" value="1"/>
</dbReference>